<dbReference type="Gene3D" id="3.40.50.1110">
    <property type="entry name" value="SGNH hydrolase"/>
    <property type="match status" value="1"/>
</dbReference>
<feature type="chain" id="PRO_5027707629" evidence="5">
    <location>
        <begin position="26"/>
        <end position="368"/>
    </location>
</feature>
<dbReference type="Pfam" id="PF00657">
    <property type="entry name" value="Lipase_GDSL"/>
    <property type="match status" value="1"/>
</dbReference>
<dbReference type="InterPro" id="IPR035669">
    <property type="entry name" value="SGNH_plant_lipase-like"/>
</dbReference>
<dbReference type="PANTHER" id="PTHR22835:SF517">
    <property type="entry name" value="GDSL-LIKE LIPASE_ACYLHYDROLASE FAMILY PROTEIN, EXPRESSED"/>
    <property type="match status" value="1"/>
</dbReference>
<reference evidence="6" key="1">
    <citation type="journal article" date="2013" name="J. Plant Res.">
        <title>Effect of fungi and light on seed germination of three Opuntia species from semiarid lands of central Mexico.</title>
        <authorList>
            <person name="Delgado-Sanchez P."/>
            <person name="Jimenez-Bremont J.F."/>
            <person name="Guerrero-Gonzalez Mde L."/>
            <person name="Flores J."/>
        </authorList>
    </citation>
    <scope>NUCLEOTIDE SEQUENCE</scope>
    <source>
        <tissue evidence="6">Cladode</tissue>
    </source>
</reference>
<dbReference type="GO" id="GO:0050285">
    <property type="term" value="F:sinapine esterase activity"/>
    <property type="evidence" value="ECO:0007669"/>
    <property type="project" value="UniProtKB-EC"/>
</dbReference>
<dbReference type="InterPro" id="IPR036514">
    <property type="entry name" value="SGNH_hydro_sf"/>
</dbReference>
<reference evidence="6" key="2">
    <citation type="submission" date="2020-07" db="EMBL/GenBank/DDBJ databases">
        <authorList>
            <person name="Vera ALvarez R."/>
            <person name="Arias-Moreno D.M."/>
            <person name="Jimenez-Jacinto V."/>
            <person name="Jimenez-Bremont J.F."/>
            <person name="Swaminathan K."/>
            <person name="Moose S.P."/>
            <person name="Guerrero-Gonzalez M.L."/>
            <person name="Marino-Ramirez L."/>
            <person name="Landsman D."/>
            <person name="Rodriguez-Kessler M."/>
            <person name="Delgado-Sanchez P."/>
        </authorList>
    </citation>
    <scope>NUCLEOTIDE SEQUENCE</scope>
    <source>
        <tissue evidence="6">Cladode</tissue>
    </source>
</reference>
<keyword evidence="2 5" id="KW-0732">Signal</keyword>
<dbReference type="SUPFAM" id="SSF52266">
    <property type="entry name" value="SGNH hydrolase"/>
    <property type="match status" value="1"/>
</dbReference>
<evidence type="ECO:0000256" key="4">
    <source>
        <dbReference type="ARBA" id="ARBA00023180"/>
    </source>
</evidence>
<dbReference type="AlphaFoldDB" id="A0A7C9CYK5"/>
<evidence type="ECO:0000256" key="5">
    <source>
        <dbReference type="SAM" id="SignalP"/>
    </source>
</evidence>
<evidence type="ECO:0000256" key="3">
    <source>
        <dbReference type="ARBA" id="ARBA00022801"/>
    </source>
</evidence>
<organism evidence="6">
    <name type="scientific">Opuntia streptacantha</name>
    <name type="common">Prickly pear cactus</name>
    <name type="synonym">Opuntia cardona</name>
    <dbReference type="NCBI Taxonomy" id="393608"/>
    <lineage>
        <taxon>Eukaryota</taxon>
        <taxon>Viridiplantae</taxon>
        <taxon>Streptophyta</taxon>
        <taxon>Embryophyta</taxon>
        <taxon>Tracheophyta</taxon>
        <taxon>Spermatophyta</taxon>
        <taxon>Magnoliopsida</taxon>
        <taxon>eudicotyledons</taxon>
        <taxon>Gunneridae</taxon>
        <taxon>Pentapetalae</taxon>
        <taxon>Caryophyllales</taxon>
        <taxon>Cactineae</taxon>
        <taxon>Cactaceae</taxon>
        <taxon>Opuntioideae</taxon>
        <taxon>Opuntia</taxon>
    </lineage>
</organism>
<protein>
    <submittedName>
        <fullName evidence="6">Sinapine esterase</fullName>
        <ecNumber evidence="6">3.1.1.49</ecNumber>
    </submittedName>
</protein>
<feature type="signal peptide" evidence="5">
    <location>
        <begin position="1"/>
        <end position="25"/>
    </location>
</feature>
<dbReference type="EMBL" id="GISG01070413">
    <property type="protein sequence ID" value="MBA4629680.1"/>
    <property type="molecule type" value="Transcribed_RNA"/>
</dbReference>
<comment type="similarity">
    <text evidence="1">Belongs to the 'GDSL' lipolytic enzyme family.</text>
</comment>
<proteinExistence type="inferred from homology"/>
<keyword evidence="3 6" id="KW-0378">Hydrolase</keyword>
<accession>A0A7C9CYK5</accession>
<evidence type="ECO:0000313" key="6">
    <source>
        <dbReference type="EMBL" id="MBA4629680.1"/>
    </source>
</evidence>
<dbReference type="EC" id="3.1.1.49" evidence="6"/>
<evidence type="ECO:0000256" key="1">
    <source>
        <dbReference type="ARBA" id="ARBA00008668"/>
    </source>
</evidence>
<dbReference type="PANTHER" id="PTHR22835">
    <property type="entry name" value="ZINC FINGER FYVE DOMAIN CONTAINING PROTEIN"/>
    <property type="match status" value="1"/>
</dbReference>
<name>A0A7C9CYK5_OPUST</name>
<sequence>MASIKATFLLIYLLCFLLLAHGTHAFGIEAIYQFGDSLADTGNLIRENPNGAHSNYARLPYGISFFHHPTGRCSDGLLMIDYFAKFFNLPLLDPYLKKDGNFIHGVNFAVAGATALDSSTLAAKNISSSVTNNSLSVQLNWFESHLHSICTSSADCKNMLKKALFFMGEIGGNDVGHAINHGKSVEFIQEMVPQIVRSIRSAVDKVIKMGAIRVVVPGNFPIGCISAYAATFATEDPTMYDELGCLKRLNDIAKFYIDHLQQGIRELQKEHPHTVIIYGDYFHGLREVLRLAPMLGFDKYATLTACCGAGDNKYNYNSSRRCGDKGTQVCPNPYVRVNWDGPHLTSHAYEQLAKFLLKDIIRGISQIP</sequence>
<keyword evidence="4" id="KW-0325">Glycoprotein</keyword>
<evidence type="ECO:0000256" key="2">
    <source>
        <dbReference type="ARBA" id="ARBA00022729"/>
    </source>
</evidence>
<dbReference type="CDD" id="cd01837">
    <property type="entry name" value="SGNH_plant_lipase_like"/>
    <property type="match status" value="1"/>
</dbReference>
<dbReference type="InterPro" id="IPR001087">
    <property type="entry name" value="GDSL"/>
</dbReference>